<dbReference type="Proteomes" id="UP000218807">
    <property type="component" value="Unassembled WGS sequence"/>
</dbReference>
<organism evidence="1 2">
    <name type="scientific">Rhizobium sophoriradicis</name>
    <dbReference type="NCBI Taxonomy" id="1535245"/>
    <lineage>
        <taxon>Bacteria</taxon>
        <taxon>Pseudomonadati</taxon>
        <taxon>Pseudomonadota</taxon>
        <taxon>Alphaproteobacteria</taxon>
        <taxon>Hyphomicrobiales</taxon>
        <taxon>Rhizobiaceae</taxon>
        <taxon>Rhizobium/Agrobacterium group</taxon>
        <taxon>Rhizobium</taxon>
    </lineage>
</organism>
<protein>
    <submittedName>
        <fullName evidence="1">DUF4865 domain-containing protein</fullName>
    </submittedName>
</protein>
<sequence>MIAMQYSFTLPADYDMSIVDRRIRDKGPLLDGFPNLGFKAYLGARRGECASRDNLYAPFYLWQKPEGASDFLCGAGFEALTGAFGWPTVRTWIVWQAELSAEIAAARFATRDILLTEPYAALADIRRAESAQAEAEVAAGGALASVSGFEPTTWTRVRFRLWREIPEIGAQTQAYRVGHLSLP</sequence>
<gene>
    <name evidence="1" type="ORF">CPT34_25010</name>
</gene>
<dbReference type="InterPro" id="IPR032349">
    <property type="entry name" value="DUF4865"/>
</dbReference>
<dbReference type="Pfam" id="PF16157">
    <property type="entry name" value="DUF4865"/>
    <property type="match status" value="1"/>
</dbReference>
<reference evidence="1 2" key="1">
    <citation type="submission" date="2017-09" db="EMBL/GenBank/DDBJ databases">
        <title>Comparative genomics of rhizobia isolated from Phaseolus vulgaris in China.</title>
        <authorList>
            <person name="Tong W."/>
        </authorList>
    </citation>
    <scope>NUCLEOTIDE SEQUENCE [LARGE SCALE GENOMIC DNA]</scope>
    <source>
        <strain evidence="1 2">L101</strain>
    </source>
</reference>
<dbReference type="RefSeq" id="WP_096764314.1">
    <property type="nucleotide sequence ID" value="NZ_NXDM01000028.1"/>
</dbReference>
<evidence type="ECO:0000313" key="2">
    <source>
        <dbReference type="Proteomes" id="UP000218807"/>
    </source>
</evidence>
<evidence type="ECO:0000313" key="1">
    <source>
        <dbReference type="EMBL" id="PCK78336.1"/>
    </source>
</evidence>
<keyword evidence="2" id="KW-1185">Reference proteome</keyword>
<proteinExistence type="predicted"/>
<name>A0A2A5KMM8_9HYPH</name>
<dbReference type="AlphaFoldDB" id="A0A2A5KMM8"/>
<dbReference type="EMBL" id="NXDM01000028">
    <property type="protein sequence ID" value="PCK78336.1"/>
    <property type="molecule type" value="Genomic_DNA"/>
</dbReference>
<accession>A0A2A5KMM8</accession>
<comment type="caution">
    <text evidence="1">The sequence shown here is derived from an EMBL/GenBank/DDBJ whole genome shotgun (WGS) entry which is preliminary data.</text>
</comment>